<evidence type="ECO:0000313" key="2">
    <source>
        <dbReference type="EMBL" id="BAP69107.1"/>
    </source>
</evidence>
<gene>
    <name evidence="2" type="primary">HaRxLL452</name>
</gene>
<name>A0A090BBX2_HYAAE</name>
<evidence type="ECO:0000256" key="1">
    <source>
        <dbReference type="SAM" id="MobiDB-lite"/>
    </source>
</evidence>
<protein>
    <submittedName>
        <fullName evidence="2">RxLR effector candidate protein</fullName>
    </submittedName>
</protein>
<dbReference type="EMBL" id="AB922531">
    <property type="protein sequence ID" value="BAP69107.1"/>
    <property type="molecule type" value="mRNA"/>
</dbReference>
<reference evidence="2" key="1">
    <citation type="journal article" date="2014" name="PLoS Pathog.">
        <title>Expression profiling during Arabidopsis/downy mildew interaction reveals a highly-expressed effector that attenuates responses to salicylic acid.</title>
        <authorList>
            <person name="Asai S."/>
            <person name="Rallapalli G."/>
            <person name="Piquerez S.J.M."/>
            <person name="Caillaud M.C."/>
            <person name="Furzer O.J."/>
            <person name="Ishaque N."/>
            <person name="Wirthmueller L."/>
            <person name="Fabro G."/>
            <person name="Shirasu K."/>
            <person name="Jones J.D.G."/>
        </authorList>
    </citation>
    <scope>NUCLEOTIDE SEQUENCE</scope>
    <source>
        <strain evidence="2">Emoy2</strain>
    </source>
</reference>
<feature type="region of interest" description="Disordered" evidence="1">
    <location>
        <begin position="64"/>
        <end position="90"/>
    </location>
</feature>
<proteinExistence type="evidence at transcript level"/>
<feature type="non-terminal residue" evidence="2">
    <location>
        <position position="102"/>
    </location>
</feature>
<accession>A0A090BBX2</accession>
<organism evidence="2">
    <name type="scientific">Hyaloperonospora arabidopsidis (strain Emoy2)</name>
    <name type="common">Downy mildew agent</name>
    <name type="synonym">Peronospora arabidopsidis</name>
    <dbReference type="NCBI Taxonomy" id="559515"/>
    <lineage>
        <taxon>Eukaryota</taxon>
        <taxon>Sar</taxon>
        <taxon>Stramenopiles</taxon>
        <taxon>Oomycota</taxon>
        <taxon>Peronosporomycetes</taxon>
        <taxon>Peronosporales</taxon>
        <taxon>Peronosporaceae</taxon>
        <taxon>Hyaloperonospora</taxon>
    </lineage>
</organism>
<dbReference type="AlphaFoldDB" id="A0A090BBX2"/>
<sequence>MLRTTIFFNTVVTARVGLVYGATDETDEAIGAVGNGPPRPLRLWPLLLLLRSCFLALSLLTRRRRSGPRPPRPRPLLLLRRGGSGGDMAGAGRNRVAWRVLV</sequence>